<dbReference type="InterPro" id="IPR011990">
    <property type="entry name" value="TPR-like_helical_dom_sf"/>
</dbReference>
<dbReference type="AlphaFoldDB" id="A0A4S3ZX23"/>
<dbReference type="OrthoDB" id="1305816at2"/>
<gene>
    <name evidence="1" type="ORF">E6C50_09365</name>
</gene>
<dbReference type="RefSeq" id="WP_136402974.1">
    <property type="nucleotide sequence ID" value="NZ_SSNZ01000003.1"/>
</dbReference>
<dbReference type="PANTHER" id="PTHR11102:SF160">
    <property type="entry name" value="ERAD-ASSOCIATED E3 UBIQUITIN-PROTEIN LIGASE COMPONENT HRD3"/>
    <property type="match status" value="1"/>
</dbReference>
<protein>
    <submittedName>
        <fullName evidence="1">Sel1 repeat family protein</fullName>
    </submittedName>
</protein>
<keyword evidence="2" id="KW-1185">Reference proteome</keyword>
<evidence type="ECO:0000313" key="2">
    <source>
        <dbReference type="Proteomes" id="UP000307507"/>
    </source>
</evidence>
<dbReference type="InterPro" id="IPR050767">
    <property type="entry name" value="Sel1_AlgK"/>
</dbReference>
<comment type="caution">
    <text evidence="1">The sequence shown here is derived from an EMBL/GenBank/DDBJ whole genome shotgun (WGS) entry which is preliminary data.</text>
</comment>
<dbReference type="SUPFAM" id="SSF81901">
    <property type="entry name" value="HCP-like"/>
    <property type="match status" value="1"/>
</dbReference>
<dbReference type="Gene3D" id="1.25.40.10">
    <property type="entry name" value="Tetratricopeptide repeat domain"/>
    <property type="match status" value="1"/>
</dbReference>
<sequence length="217" mass="24840">MERIAHDELKAIISNAAFSKYTYEQIFRDTKYYFESMKSMPYFGEETLGIYIDIYKELGEKDYSPALYELGLLYYNGESWLSPDYTVSFDYHQKSAALGNADAMFELYVYYATGIGTEIDAETATNWNLKAANAGSDRACYNMGTFYATGNNMPQDMEKAIAWYDKASQLGNVRATETLGLMYRYGEGVPQDEAKAEAYEKLEDEQREAFLRQMDGM</sequence>
<dbReference type="InterPro" id="IPR006597">
    <property type="entry name" value="Sel1-like"/>
</dbReference>
<proteinExistence type="predicted"/>
<dbReference type="EMBL" id="SSNZ01000003">
    <property type="protein sequence ID" value="THF50428.1"/>
    <property type="molecule type" value="Genomic_DNA"/>
</dbReference>
<evidence type="ECO:0000313" key="1">
    <source>
        <dbReference type="EMBL" id="THF50428.1"/>
    </source>
</evidence>
<reference evidence="1 2" key="1">
    <citation type="submission" date="2019-04" db="EMBL/GenBank/DDBJ databases">
        <title>Flavobacterium sp. nov. isolated from construction timber.</title>
        <authorList>
            <person name="Lin S.-Y."/>
            <person name="Chang C.-T."/>
            <person name="Young C.-C."/>
        </authorList>
    </citation>
    <scope>NUCLEOTIDE SEQUENCE [LARGE SCALE GENOMIC DNA]</scope>
    <source>
        <strain evidence="1 2">CC-CTC003</strain>
    </source>
</reference>
<accession>A0A4S3ZX23</accession>
<dbReference type="SMART" id="SM00671">
    <property type="entry name" value="SEL1"/>
    <property type="match status" value="4"/>
</dbReference>
<name>A0A4S3ZX23_9FLAO</name>
<dbReference type="Proteomes" id="UP000307507">
    <property type="component" value="Unassembled WGS sequence"/>
</dbReference>
<organism evidence="1 2">
    <name type="scientific">Flavobacterium supellecticarium</name>
    <dbReference type="NCBI Taxonomy" id="2565924"/>
    <lineage>
        <taxon>Bacteria</taxon>
        <taxon>Pseudomonadati</taxon>
        <taxon>Bacteroidota</taxon>
        <taxon>Flavobacteriia</taxon>
        <taxon>Flavobacteriales</taxon>
        <taxon>Flavobacteriaceae</taxon>
        <taxon>Flavobacterium</taxon>
    </lineage>
</organism>
<dbReference type="Pfam" id="PF08238">
    <property type="entry name" value="Sel1"/>
    <property type="match status" value="4"/>
</dbReference>
<dbReference type="PANTHER" id="PTHR11102">
    <property type="entry name" value="SEL-1-LIKE PROTEIN"/>
    <property type="match status" value="1"/>
</dbReference>